<evidence type="ECO:0000313" key="2">
    <source>
        <dbReference type="EMBL" id="KKS43157.1"/>
    </source>
</evidence>
<dbReference type="Pfam" id="PF20335">
    <property type="entry name" value="DUF6630"/>
    <property type="match status" value="1"/>
</dbReference>
<protein>
    <recommendedName>
        <fullName evidence="1">DUF6630 domain-containing protein</fullName>
    </recommendedName>
</protein>
<reference evidence="2 3" key="1">
    <citation type="journal article" date="2015" name="Nature">
        <title>rRNA introns, odd ribosomes, and small enigmatic genomes across a large radiation of phyla.</title>
        <authorList>
            <person name="Brown C.T."/>
            <person name="Hug L.A."/>
            <person name="Thomas B.C."/>
            <person name="Sharon I."/>
            <person name="Castelle C.J."/>
            <person name="Singh A."/>
            <person name="Wilkins M.J."/>
            <person name="Williams K.H."/>
            <person name="Banfield J.F."/>
        </authorList>
    </citation>
    <scope>NUCLEOTIDE SEQUENCE [LARGE SCALE GENOMIC DNA]</scope>
</reference>
<name>A0A0G0Z345_9BACT</name>
<dbReference type="AlphaFoldDB" id="A0A0G0Z345"/>
<proteinExistence type="predicted"/>
<accession>A0A0G0Z345</accession>
<dbReference type="Proteomes" id="UP000033854">
    <property type="component" value="Unassembled WGS sequence"/>
</dbReference>
<dbReference type="InterPro" id="IPR046582">
    <property type="entry name" value="DUF6630"/>
</dbReference>
<evidence type="ECO:0000313" key="3">
    <source>
        <dbReference type="Proteomes" id="UP000033854"/>
    </source>
</evidence>
<comment type="caution">
    <text evidence="2">The sequence shown here is derived from an EMBL/GenBank/DDBJ whole genome shotgun (WGS) entry which is preliminary data.</text>
</comment>
<sequence>MRLTQSERKAIFDQALGANKSFGVDWNFDAEDVAFNIKQVVPHLDINGVRPKQINGDWIEIVTIEGKDYQFNLDSEIKPLEIVGKANLHLKSTGQTFVLFDSKDDEYCFILISLSELPEYLEKGFIEI</sequence>
<evidence type="ECO:0000259" key="1">
    <source>
        <dbReference type="Pfam" id="PF20335"/>
    </source>
</evidence>
<gene>
    <name evidence="2" type="ORF">UV06_C0002G0059</name>
</gene>
<organism evidence="2 3">
    <name type="scientific">Candidatus Collierbacteria bacterium GW2011_GWA2_42_17</name>
    <dbReference type="NCBI Taxonomy" id="1618378"/>
    <lineage>
        <taxon>Bacteria</taxon>
        <taxon>Candidatus Collieribacteriota</taxon>
    </lineage>
</organism>
<dbReference type="EMBL" id="LCDA01000002">
    <property type="protein sequence ID" value="KKS43157.1"/>
    <property type="molecule type" value="Genomic_DNA"/>
</dbReference>
<feature type="domain" description="DUF6630" evidence="1">
    <location>
        <begin position="13"/>
        <end position="120"/>
    </location>
</feature>